<keyword evidence="3" id="KW-1185">Reference proteome</keyword>
<name>A0A8I2YCH9_9AGAM</name>
<dbReference type="OrthoDB" id="2634546at2759"/>
<comment type="caution">
    <text evidence="2">The sequence shown here is derived from an EMBL/GenBank/DDBJ whole genome shotgun (WGS) entry which is preliminary data.</text>
</comment>
<reference evidence="2" key="1">
    <citation type="submission" date="2021-03" db="EMBL/GenBank/DDBJ databases">
        <title>Evolutionary innovations through gain and loss of genes in the ectomycorrhizal Boletales.</title>
        <authorList>
            <person name="Wu G."/>
            <person name="Miyauchi S."/>
            <person name="Morin E."/>
            <person name="Yang Z.-L."/>
            <person name="Xu J."/>
            <person name="Martin F.M."/>
        </authorList>
    </citation>
    <scope>NUCLEOTIDE SEQUENCE</scope>
    <source>
        <strain evidence="2">BR01</strain>
    </source>
</reference>
<gene>
    <name evidence="2" type="ORF">JVT61DRAFT_14903</name>
</gene>
<evidence type="ECO:0000313" key="3">
    <source>
        <dbReference type="Proteomes" id="UP000683000"/>
    </source>
</evidence>
<organism evidence="2 3">
    <name type="scientific">Boletus reticuloceps</name>
    <dbReference type="NCBI Taxonomy" id="495285"/>
    <lineage>
        <taxon>Eukaryota</taxon>
        <taxon>Fungi</taxon>
        <taxon>Dikarya</taxon>
        <taxon>Basidiomycota</taxon>
        <taxon>Agaricomycotina</taxon>
        <taxon>Agaricomycetes</taxon>
        <taxon>Agaricomycetidae</taxon>
        <taxon>Boletales</taxon>
        <taxon>Boletineae</taxon>
        <taxon>Boletaceae</taxon>
        <taxon>Boletoideae</taxon>
        <taxon>Boletus</taxon>
    </lineage>
</organism>
<proteinExistence type="predicted"/>
<dbReference type="AlphaFoldDB" id="A0A8I2YCH9"/>
<accession>A0A8I2YCH9</accession>
<dbReference type="EMBL" id="JAGFBS010000083">
    <property type="protein sequence ID" value="KAG6369420.1"/>
    <property type="molecule type" value="Genomic_DNA"/>
</dbReference>
<sequence length="217" mass="23941">MDAEIESTASCFPPSDGSVHSIATITASNPLPLSAQNIVPGTPSVDTPPPVKVESLMTSFNSLPIRPVYNVQVDSPFPLPLHLDIPLANNLEATKKHTIDDLDRFGDDEEDREDFEQQEALLYLEVARARGDVRKLEQKLAQARWDKVNVTSRLYKLQAVEAEKRSNAAERRIGTIHNSIRMAGGSLYNTAQKRRRTSDSDDSIIIYVGMPSGSPEA</sequence>
<dbReference type="Proteomes" id="UP000683000">
    <property type="component" value="Unassembled WGS sequence"/>
</dbReference>
<protein>
    <submittedName>
        <fullName evidence="2">Uncharacterized protein</fullName>
    </submittedName>
</protein>
<feature type="coiled-coil region" evidence="1">
    <location>
        <begin position="126"/>
        <end position="153"/>
    </location>
</feature>
<evidence type="ECO:0000256" key="1">
    <source>
        <dbReference type="SAM" id="Coils"/>
    </source>
</evidence>
<keyword evidence="1" id="KW-0175">Coiled coil</keyword>
<evidence type="ECO:0000313" key="2">
    <source>
        <dbReference type="EMBL" id="KAG6369420.1"/>
    </source>
</evidence>